<dbReference type="PROSITE" id="PS51898">
    <property type="entry name" value="TYR_RECOMBINASE"/>
    <property type="match status" value="1"/>
</dbReference>
<feature type="region of interest" description="Disordered" evidence="7">
    <location>
        <begin position="385"/>
        <end position="411"/>
    </location>
</feature>
<keyword evidence="5" id="KW-0233">DNA recombination</keyword>
<dbReference type="Gene3D" id="1.10.443.10">
    <property type="entry name" value="Intergrase catalytic core"/>
    <property type="match status" value="1"/>
</dbReference>
<evidence type="ECO:0000256" key="7">
    <source>
        <dbReference type="SAM" id="MobiDB-lite"/>
    </source>
</evidence>
<gene>
    <name evidence="10" type="ORF">H8Z83_07455</name>
</gene>
<dbReference type="Pfam" id="PF14659">
    <property type="entry name" value="Phage_int_SAM_3"/>
    <property type="match status" value="1"/>
</dbReference>
<keyword evidence="11" id="KW-1185">Reference proteome</keyword>
<dbReference type="Gene3D" id="1.10.150.130">
    <property type="match status" value="1"/>
</dbReference>
<dbReference type="GO" id="GO:0015074">
    <property type="term" value="P:DNA integration"/>
    <property type="evidence" value="ECO:0007669"/>
    <property type="project" value="UniProtKB-KW"/>
</dbReference>
<dbReference type="Pfam" id="PF00589">
    <property type="entry name" value="Phage_integrase"/>
    <property type="match status" value="1"/>
</dbReference>
<dbReference type="AlphaFoldDB" id="A0A923MHH8"/>
<feature type="domain" description="Tyr recombinase" evidence="8">
    <location>
        <begin position="185"/>
        <end position="372"/>
    </location>
</feature>
<comment type="similarity">
    <text evidence="2">Belongs to the 'phage' integrase family.</text>
</comment>
<evidence type="ECO:0000256" key="5">
    <source>
        <dbReference type="ARBA" id="ARBA00023172"/>
    </source>
</evidence>
<dbReference type="InterPro" id="IPR050090">
    <property type="entry name" value="Tyrosine_recombinase_XerCD"/>
</dbReference>
<dbReference type="InterPro" id="IPR044068">
    <property type="entry name" value="CB"/>
</dbReference>
<dbReference type="PROSITE" id="PS51900">
    <property type="entry name" value="CB"/>
    <property type="match status" value="1"/>
</dbReference>
<organism evidence="10 11">
    <name type="scientific">Dysosmobacter segnis</name>
    <dbReference type="NCBI Taxonomy" id="2763042"/>
    <lineage>
        <taxon>Bacteria</taxon>
        <taxon>Bacillati</taxon>
        <taxon>Bacillota</taxon>
        <taxon>Clostridia</taxon>
        <taxon>Eubacteriales</taxon>
        <taxon>Oscillospiraceae</taxon>
        <taxon>Dysosmobacter</taxon>
    </lineage>
</organism>
<dbReference type="InterPro" id="IPR013762">
    <property type="entry name" value="Integrase-like_cat_sf"/>
</dbReference>
<dbReference type="CDD" id="cd01189">
    <property type="entry name" value="INT_ICEBs1_C_like"/>
    <property type="match status" value="1"/>
</dbReference>
<evidence type="ECO:0000256" key="6">
    <source>
        <dbReference type="PROSITE-ProRule" id="PRU01248"/>
    </source>
</evidence>
<accession>A0A923MHH8</accession>
<dbReference type="EMBL" id="JACOQI010000005">
    <property type="protein sequence ID" value="MBC5770155.1"/>
    <property type="molecule type" value="Genomic_DNA"/>
</dbReference>
<dbReference type="InterPro" id="IPR011010">
    <property type="entry name" value="DNA_brk_join_enz"/>
</dbReference>
<reference evidence="10" key="1">
    <citation type="submission" date="2020-08" db="EMBL/GenBank/DDBJ databases">
        <title>Genome public.</title>
        <authorList>
            <person name="Liu C."/>
            <person name="Sun Q."/>
        </authorList>
    </citation>
    <scope>NUCLEOTIDE SEQUENCE</scope>
    <source>
        <strain evidence="10">BX15</strain>
    </source>
</reference>
<name>A0A923MHH8_9FIRM</name>
<dbReference type="GO" id="GO:0006310">
    <property type="term" value="P:DNA recombination"/>
    <property type="evidence" value="ECO:0007669"/>
    <property type="project" value="UniProtKB-KW"/>
</dbReference>
<evidence type="ECO:0000256" key="3">
    <source>
        <dbReference type="ARBA" id="ARBA00022908"/>
    </source>
</evidence>
<sequence>MAKQRKHGSGTVRLRSDGRWEGRVVIGYDDSGLPKTKNVLAKTKAECEKKLKSLIAAQKGSEPQPSRQAMTAAQWLDFWYQTCKKPYLRPNTQMSYERRIYQHIIPNLGPIPLNKLTTGDIQQFYTGLKQNGRLLRQEQYGEGLSDQTVRGIHTTFHAALDKAVSEKIIPKNPSDFCRLPSAKAREMQILSPEEIQRLLIQAKEDGCFELLLLELSTGLRRGEICALQWDDLNFNTGELQVKRQVHRVKRELAVSEPKTKASNRSVILPPPVLMVLSNYKTEINSVWLFPSPLNNNSPRDPAAVRKRLTTILERADCKRVRFHDLRHTFATASLEHGMDIKTLSTIIGHVSTATTLNVYAHVTDEMRKIAAAKIDRGIAKSESLQDIDTAPGKPSPSTFRPCKGQRRKPGTGCVSQINENLWEGRYSPKLPNGDRLARNVYAHSEKECEQKLAELIVQMKAEIAAQRQQPQVPA</sequence>
<evidence type="ECO:0000256" key="1">
    <source>
        <dbReference type="ARBA" id="ARBA00003283"/>
    </source>
</evidence>
<dbReference type="InterPro" id="IPR002104">
    <property type="entry name" value="Integrase_catalytic"/>
</dbReference>
<evidence type="ECO:0000256" key="4">
    <source>
        <dbReference type="ARBA" id="ARBA00023125"/>
    </source>
</evidence>
<feature type="domain" description="Core-binding (CB)" evidence="9">
    <location>
        <begin position="70"/>
        <end position="164"/>
    </location>
</feature>
<protein>
    <submittedName>
        <fullName evidence="10">Tyrosine-type recombinase/integrase</fullName>
    </submittedName>
</protein>
<comment type="function">
    <text evidence="1">Site-specific tyrosine recombinase, which acts by catalyzing the cutting and rejoining of the recombining DNA molecules.</text>
</comment>
<dbReference type="SUPFAM" id="SSF56349">
    <property type="entry name" value="DNA breaking-rejoining enzymes"/>
    <property type="match status" value="1"/>
</dbReference>
<evidence type="ECO:0000313" key="11">
    <source>
        <dbReference type="Proteomes" id="UP000620327"/>
    </source>
</evidence>
<keyword evidence="4 6" id="KW-0238">DNA-binding</keyword>
<evidence type="ECO:0000313" key="10">
    <source>
        <dbReference type="EMBL" id="MBC5770155.1"/>
    </source>
</evidence>
<evidence type="ECO:0000256" key="2">
    <source>
        <dbReference type="ARBA" id="ARBA00008857"/>
    </source>
</evidence>
<dbReference type="RefSeq" id="WP_187014443.1">
    <property type="nucleotide sequence ID" value="NZ_JACOQI010000005.1"/>
</dbReference>
<proteinExistence type="inferred from homology"/>
<dbReference type="Proteomes" id="UP000620327">
    <property type="component" value="Unassembled WGS sequence"/>
</dbReference>
<dbReference type="PANTHER" id="PTHR30349:SF64">
    <property type="entry name" value="PROPHAGE INTEGRASE INTD-RELATED"/>
    <property type="match status" value="1"/>
</dbReference>
<evidence type="ECO:0000259" key="9">
    <source>
        <dbReference type="PROSITE" id="PS51900"/>
    </source>
</evidence>
<evidence type="ECO:0000259" key="8">
    <source>
        <dbReference type="PROSITE" id="PS51898"/>
    </source>
</evidence>
<dbReference type="InterPro" id="IPR010998">
    <property type="entry name" value="Integrase_recombinase_N"/>
</dbReference>
<dbReference type="PANTHER" id="PTHR30349">
    <property type="entry name" value="PHAGE INTEGRASE-RELATED"/>
    <property type="match status" value="1"/>
</dbReference>
<dbReference type="GO" id="GO:0003677">
    <property type="term" value="F:DNA binding"/>
    <property type="evidence" value="ECO:0007669"/>
    <property type="project" value="UniProtKB-UniRule"/>
</dbReference>
<keyword evidence="3" id="KW-0229">DNA integration</keyword>
<comment type="caution">
    <text evidence="10">The sequence shown here is derived from an EMBL/GenBank/DDBJ whole genome shotgun (WGS) entry which is preliminary data.</text>
</comment>
<dbReference type="InterPro" id="IPR004107">
    <property type="entry name" value="Integrase_SAM-like_N"/>
</dbReference>